<dbReference type="EMBL" id="CP055902">
    <property type="protein sequence ID" value="QKX62179.1"/>
    <property type="molecule type" value="Genomic_DNA"/>
</dbReference>
<reference evidence="2" key="1">
    <citation type="submission" date="2020-06" db="EMBL/GenBank/DDBJ databases">
        <title>A chromosome-scale genome assembly of Talaromyces rugulosus W13939.</title>
        <authorList>
            <person name="Wang B."/>
            <person name="Guo L."/>
            <person name="Ye K."/>
            <person name="Wang L."/>
        </authorList>
    </citation>
    <scope>NUCLEOTIDE SEQUENCE [LARGE SCALE GENOMIC DNA]</scope>
    <source>
        <strain evidence="2">W13939</strain>
    </source>
</reference>
<dbReference type="GeneID" id="55996820"/>
<dbReference type="Proteomes" id="UP000509510">
    <property type="component" value="Chromosome V"/>
</dbReference>
<dbReference type="AlphaFoldDB" id="A0A7H8R741"/>
<dbReference type="RefSeq" id="XP_035348353.1">
    <property type="nucleotide sequence ID" value="XM_035492460.1"/>
</dbReference>
<sequence>MTEILILTPSKASPLGSPFKRKLTPSPESFPSNKRVILSPEPLSHAHPATVNSVVVPPLCRHIVMPFDLSKDKKGFSNPNLNILLNLFPHLISVSFDGYSLVFLFSTLPPKPWPKTIAGALPYFTTDSNNNGPLSPFLNRQSKQPKLHLYSERDANDLLPQEIDEFLELVSSAFGKLDIAVTEIQYWEHFFVVVLEDRNTDLKNVPCQFAKCLCFYLFEWEIHRPDINSYSARRMKEPRDTVKDDSTYEILRPGIMVSSGWLNESGAELLTSSGTLIRDCTGEVYMTIASHGFPNGGKVFHPSANGRQIGKIIKKFDHTDVALVQLDDTETFTNETFESPVDDVPATKLQDFLPFTEPFMAQLVYMNNPFTGYSRGMVGAYSITRIPSDAQNATDMRWIKTRWFYLGQDFVKELVDGLYGSVIWDADGKVLGFFNFAITQGALMNWGCFVASDEVAEQGYCISP</sequence>
<name>A0A7H8R741_TALRU</name>
<proteinExistence type="predicted"/>
<organism evidence="1 2">
    <name type="scientific">Talaromyces rugulosus</name>
    <name type="common">Penicillium rugulosum</name>
    <dbReference type="NCBI Taxonomy" id="121627"/>
    <lineage>
        <taxon>Eukaryota</taxon>
        <taxon>Fungi</taxon>
        <taxon>Dikarya</taxon>
        <taxon>Ascomycota</taxon>
        <taxon>Pezizomycotina</taxon>
        <taxon>Eurotiomycetes</taxon>
        <taxon>Eurotiomycetidae</taxon>
        <taxon>Eurotiales</taxon>
        <taxon>Trichocomaceae</taxon>
        <taxon>Talaromyces</taxon>
        <taxon>Talaromyces sect. Islandici</taxon>
    </lineage>
</organism>
<dbReference type="OrthoDB" id="4155294at2759"/>
<keyword evidence="2" id="KW-1185">Reference proteome</keyword>
<gene>
    <name evidence="1" type="ORF">TRUGW13939_09337</name>
</gene>
<accession>A0A7H8R741</accession>
<evidence type="ECO:0000313" key="2">
    <source>
        <dbReference type="Proteomes" id="UP000509510"/>
    </source>
</evidence>
<protein>
    <submittedName>
        <fullName evidence="1">Uncharacterized protein</fullName>
    </submittedName>
</protein>
<evidence type="ECO:0000313" key="1">
    <source>
        <dbReference type="EMBL" id="QKX62179.1"/>
    </source>
</evidence>
<dbReference type="KEGG" id="trg:TRUGW13939_09337"/>